<sequence>MLVIDDEIQIRRFLRISLASEGYEVLEASSGERGIELAATGLPALVILDLGLPGQDGQEVLSAIRREAATPVLVLSVRGGERDKVRALDAGANDYVTKPFGLEEFLARVRNLLRVPQWQIPGDGVYDDGQLRIDLQRRRVTAQGVSARLTAKEYEVLRRLMAQPDQVVTQGHLLREIWGPTHGRDTHYLRIIVGRLRQKLGDDPTEPRYIHTEPGVGYRLAFSLQGISVPTATLTSDHGGTTSKE</sequence>
<keyword evidence="2" id="KW-0597">Phosphoprotein</keyword>
<organism evidence="6 7">
    <name type="scientific">Sediminicurvatus halobius</name>
    <dbReference type="NCBI Taxonomy" id="2182432"/>
    <lineage>
        <taxon>Bacteria</taxon>
        <taxon>Pseudomonadati</taxon>
        <taxon>Pseudomonadota</taxon>
        <taxon>Gammaproteobacteria</taxon>
        <taxon>Chromatiales</taxon>
        <taxon>Ectothiorhodospiraceae</taxon>
        <taxon>Sediminicurvatus</taxon>
    </lineage>
</organism>
<dbReference type="Pfam" id="PF00072">
    <property type="entry name" value="Response_reg"/>
    <property type="match status" value="1"/>
</dbReference>
<dbReference type="CDD" id="cd17620">
    <property type="entry name" value="REC_OmpR_KdpE-like"/>
    <property type="match status" value="1"/>
</dbReference>
<name>A0A2U2N6F2_9GAMM</name>
<keyword evidence="1 3" id="KW-0238">DNA-binding</keyword>
<evidence type="ECO:0000313" key="7">
    <source>
        <dbReference type="Proteomes" id="UP000245474"/>
    </source>
</evidence>
<dbReference type="PROSITE" id="PS50110">
    <property type="entry name" value="RESPONSE_REGULATORY"/>
    <property type="match status" value="1"/>
</dbReference>
<evidence type="ECO:0000313" key="6">
    <source>
        <dbReference type="EMBL" id="PWG64678.1"/>
    </source>
</evidence>
<dbReference type="EMBL" id="QFFI01000005">
    <property type="protein sequence ID" value="PWG64678.1"/>
    <property type="molecule type" value="Genomic_DNA"/>
</dbReference>
<dbReference type="GO" id="GO:0000976">
    <property type="term" value="F:transcription cis-regulatory region binding"/>
    <property type="evidence" value="ECO:0007669"/>
    <property type="project" value="TreeGrafter"/>
</dbReference>
<dbReference type="AlphaFoldDB" id="A0A2U2N6F2"/>
<dbReference type="GO" id="GO:0006355">
    <property type="term" value="P:regulation of DNA-templated transcription"/>
    <property type="evidence" value="ECO:0007669"/>
    <property type="project" value="InterPro"/>
</dbReference>
<dbReference type="SUPFAM" id="SSF52172">
    <property type="entry name" value="CheY-like"/>
    <property type="match status" value="1"/>
</dbReference>
<evidence type="ECO:0000259" key="4">
    <source>
        <dbReference type="PROSITE" id="PS50110"/>
    </source>
</evidence>
<feature type="modified residue" description="4-aspartylphosphate" evidence="2">
    <location>
        <position position="49"/>
    </location>
</feature>
<evidence type="ECO:0000259" key="5">
    <source>
        <dbReference type="PROSITE" id="PS51755"/>
    </source>
</evidence>
<dbReference type="InterPro" id="IPR001867">
    <property type="entry name" value="OmpR/PhoB-type_DNA-bd"/>
</dbReference>
<proteinExistence type="predicted"/>
<dbReference type="Gene3D" id="3.40.50.2300">
    <property type="match status" value="1"/>
</dbReference>
<dbReference type="Pfam" id="PF00486">
    <property type="entry name" value="Trans_reg_C"/>
    <property type="match status" value="1"/>
</dbReference>
<dbReference type="PANTHER" id="PTHR48111">
    <property type="entry name" value="REGULATOR OF RPOS"/>
    <property type="match status" value="1"/>
</dbReference>
<protein>
    <submittedName>
        <fullName evidence="6">DNA-binding response regulator</fullName>
    </submittedName>
</protein>
<dbReference type="GO" id="GO:0032993">
    <property type="term" value="C:protein-DNA complex"/>
    <property type="evidence" value="ECO:0007669"/>
    <property type="project" value="TreeGrafter"/>
</dbReference>
<dbReference type="InterPro" id="IPR039420">
    <property type="entry name" value="WalR-like"/>
</dbReference>
<dbReference type="OrthoDB" id="9802426at2"/>
<gene>
    <name evidence="6" type="ORF">DEM34_04115</name>
</gene>
<dbReference type="SMART" id="SM00862">
    <property type="entry name" value="Trans_reg_C"/>
    <property type="match status" value="1"/>
</dbReference>
<dbReference type="Gene3D" id="1.10.10.10">
    <property type="entry name" value="Winged helix-like DNA-binding domain superfamily/Winged helix DNA-binding domain"/>
    <property type="match status" value="1"/>
</dbReference>
<evidence type="ECO:0000256" key="3">
    <source>
        <dbReference type="PROSITE-ProRule" id="PRU01091"/>
    </source>
</evidence>
<dbReference type="SMART" id="SM00448">
    <property type="entry name" value="REC"/>
    <property type="match status" value="1"/>
</dbReference>
<feature type="DNA-binding region" description="OmpR/PhoB-type" evidence="3">
    <location>
        <begin position="123"/>
        <end position="222"/>
    </location>
</feature>
<dbReference type="InterPro" id="IPR001789">
    <property type="entry name" value="Sig_transdc_resp-reg_receiver"/>
</dbReference>
<dbReference type="Gene3D" id="6.10.250.690">
    <property type="match status" value="1"/>
</dbReference>
<keyword evidence="7" id="KW-1185">Reference proteome</keyword>
<dbReference type="PANTHER" id="PTHR48111:SF50">
    <property type="entry name" value="KDP OPERON TRANSCRIPTIONAL REGULATORY PROTEIN KDPE"/>
    <property type="match status" value="1"/>
</dbReference>
<feature type="domain" description="Response regulatory" evidence="4">
    <location>
        <begin position="1"/>
        <end position="113"/>
    </location>
</feature>
<dbReference type="Proteomes" id="UP000245474">
    <property type="component" value="Unassembled WGS sequence"/>
</dbReference>
<evidence type="ECO:0000256" key="1">
    <source>
        <dbReference type="ARBA" id="ARBA00023125"/>
    </source>
</evidence>
<dbReference type="GO" id="GO:0000156">
    <property type="term" value="F:phosphorelay response regulator activity"/>
    <property type="evidence" value="ECO:0007669"/>
    <property type="project" value="TreeGrafter"/>
</dbReference>
<evidence type="ECO:0000256" key="2">
    <source>
        <dbReference type="PROSITE-ProRule" id="PRU00169"/>
    </source>
</evidence>
<dbReference type="CDD" id="cd00383">
    <property type="entry name" value="trans_reg_C"/>
    <property type="match status" value="1"/>
</dbReference>
<dbReference type="InterPro" id="IPR011006">
    <property type="entry name" value="CheY-like_superfamily"/>
</dbReference>
<reference evidence="6 7" key="1">
    <citation type="submission" date="2018-05" db="EMBL/GenBank/DDBJ databases">
        <title>Spiribacter halobius sp. nov., a moderately halophilic bacterium isolated from marine solar saltern.</title>
        <authorList>
            <person name="Zheng W.-S."/>
            <person name="Lu D.-C."/>
            <person name="Du Z.-J."/>
        </authorList>
    </citation>
    <scope>NUCLEOTIDE SEQUENCE [LARGE SCALE GENOMIC DNA]</scope>
    <source>
        <strain evidence="6 7">E85</strain>
    </source>
</reference>
<comment type="caution">
    <text evidence="6">The sequence shown here is derived from an EMBL/GenBank/DDBJ whole genome shotgun (WGS) entry which is preliminary data.</text>
</comment>
<feature type="domain" description="OmpR/PhoB-type" evidence="5">
    <location>
        <begin position="123"/>
        <end position="222"/>
    </location>
</feature>
<dbReference type="GO" id="GO:0005829">
    <property type="term" value="C:cytosol"/>
    <property type="evidence" value="ECO:0007669"/>
    <property type="project" value="TreeGrafter"/>
</dbReference>
<dbReference type="InterPro" id="IPR036388">
    <property type="entry name" value="WH-like_DNA-bd_sf"/>
</dbReference>
<dbReference type="PROSITE" id="PS51755">
    <property type="entry name" value="OMPR_PHOB"/>
    <property type="match status" value="1"/>
</dbReference>
<accession>A0A2U2N6F2</accession>